<dbReference type="AlphaFoldDB" id="A0A7C8L4T2"/>
<dbReference type="RefSeq" id="WP_153406458.1">
    <property type="nucleotide sequence ID" value="NZ_ML762446.1"/>
</dbReference>
<comment type="caution">
    <text evidence="1">The sequence shown here is derived from an EMBL/GenBank/DDBJ whole genome shotgun (WGS) entry which is preliminary data.</text>
</comment>
<organism evidence="1 2">
    <name type="scientific">Gracilibacillus oryzae</name>
    <dbReference type="NCBI Taxonomy" id="1672701"/>
    <lineage>
        <taxon>Bacteria</taxon>
        <taxon>Bacillati</taxon>
        <taxon>Bacillota</taxon>
        <taxon>Bacilli</taxon>
        <taxon>Bacillales</taxon>
        <taxon>Bacillaceae</taxon>
        <taxon>Gracilibacillus</taxon>
    </lineage>
</organism>
<name>A0A7C8L4T2_9BACI</name>
<evidence type="ECO:0000313" key="2">
    <source>
        <dbReference type="Proteomes" id="UP000480246"/>
    </source>
</evidence>
<dbReference type="Proteomes" id="UP000480246">
    <property type="component" value="Unassembled WGS sequence"/>
</dbReference>
<dbReference type="InterPro" id="IPR010633">
    <property type="entry name" value="Phage_lambda_GpZ"/>
</dbReference>
<reference evidence="1 2" key="1">
    <citation type="submission" date="2019-10" db="EMBL/GenBank/DDBJ databases">
        <title>Gracilibacillus sp. nov. isolated from rice seeds.</title>
        <authorList>
            <person name="He S."/>
        </authorList>
    </citation>
    <scope>NUCLEOTIDE SEQUENCE [LARGE SCALE GENOMIC DNA]</scope>
    <source>
        <strain evidence="1 2">TD8</strain>
    </source>
</reference>
<dbReference type="Pfam" id="PF06763">
    <property type="entry name" value="Minor_tail_Z"/>
    <property type="match status" value="1"/>
</dbReference>
<dbReference type="OrthoDB" id="5518677at2"/>
<sequence length="185" mass="20638">MAIDITIPQLEKIEKQLIDTPKRMPMVVARSINRAAESARTQGSKFVRETYRIKNRSALDKIKIKKAFPSELMADINVNGRTLSVSNFHVRANQPFPNRGRYATVRVKKGSGGKVPGSFVLTTSSGYTNVFTRVSKARYPLKSLHGPSLPQMLGGEEGIEVMESKATEVLDQRLDHEINRLLGDK</sequence>
<accession>A0A7C8L4T2</accession>
<keyword evidence="2" id="KW-1185">Reference proteome</keyword>
<dbReference type="EMBL" id="WEID01000099">
    <property type="protein sequence ID" value="KAB8126910.1"/>
    <property type="molecule type" value="Genomic_DNA"/>
</dbReference>
<protein>
    <recommendedName>
        <fullName evidence="3">Prophage minor tail protein Z (GPZ)</fullName>
    </recommendedName>
</protein>
<gene>
    <name evidence="1" type="ORF">F9U64_19000</name>
</gene>
<evidence type="ECO:0008006" key="3">
    <source>
        <dbReference type="Google" id="ProtNLM"/>
    </source>
</evidence>
<proteinExistence type="predicted"/>
<evidence type="ECO:0000313" key="1">
    <source>
        <dbReference type="EMBL" id="KAB8126910.1"/>
    </source>
</evidence>